<gene>
    <name evidence="1" type="ORF">BHK98_03810</name>
</gene>
<dbReference type="AlphaFoldDB" id="A0A1Q9JGF4"/>
<reference evidence="1 2" key="1">
    <citation type="journal article" date="2016" name="Appl. Environ. Microbiol.">
        <title>Function and Phylogeny of Bacterial Butyryl Coenzyme A:Acetate Transferases and Their Diversity in the Proximal Colon of Swine.</title>
        <authorList>
            <person name="Trachsel J."/>
            <person name="Bayles D.O."/>
            <person name="Looft T."/>
            <person name="Levine U.Y."/>
            <person name="Allen H.K."/>
        </authorList>
    </citation>
    <scope>NUCLEOTIDE SEQUENCE [LARGE SCALE GENOMIC DNA]</scope>
    <source>
        <strain evidence="1 2">68-3-10</strain>
    </source>
</reference>
<evidence type="ECO:0000313" key="1">
    <source>
        <dbReference type="EMBL" id="OLR55265.1"/>
    </source>
</evidence>
<dbReference type="STRING" id="1261640.BHK98_03810"/>
<sequence>MKAERTTRMYKKLGHSEDHTNVNKQVKAVIINFGDDRGDIIVNNDNFGTRRKYADFTEGKKAAGLHPSQIVFAGIDSAKAMHDRYIGADNEEHYF</sequence>
<accession>A0A1Q9JGF4</accession>
<keyword evidence="2" id="KW-1185">Reference proteome</keyword>
<protein>
    <submittedName>
        <fullName evidence="1">Uncharacterized protein</fullName>
    </submittedName>
</protein>
<proteinExistence type="predicted"/>
<evidence type="ECO:0000313" key="2">
    <source>
        <dbReference type="Proteomes" id="UP000187404"/>
    </source>
</evidence>
<dbReference type="Proteomes" id="UP000187404">
    <property type="component" value="Unassembled WGS sequence"/>
</dbReference>
<dbReference type="RefSeq" id="WP_075712259.1">
    <property type="nucleotide sequence ID" value="NZ_MJIE01000001.1"/>
</dbReference>
<dbReference type="EMBL" id="MJIE01000001">
    <property type="protein sequence ID" value="OLR55265.1"/>
    <property type="molecule type" value="Genomic_DNA"/>
</dbReference>
<name>A0A1Q9JGF4_9FIRM</name>
<organism evidence="1 2">
    <name type="scientific">Hornefia porci</name>
    <dbReference type="NCBI Taxonomy" id="2652292"/>
    <lineage>
        <taxon>Bacteria</taxon>
        <taxon>Bacillati</taxon>
        <taxon>Bacillota</taxon>
        <taxon>Clostridia</taxon>
        <taxon>Peptostreptococcales</taxon>
        <taxon>Anaerovoracaceae</taxon>
        <taxon>Hornefia</taxon>
    </lineage>
</organism>
<comment type="caution">
    <text evidence="1">The sequence shown here is derived from an EMBL/GenBank/DDBJ whole genome shotgun (WGS) entry which is preliminary data.</text>
</comment>